<keyword evidence="4 5" id="KW-0949">S-adenosyl-L-methionine</keyword>
<dbReference type="CDD" id="cd02440">
    <property type="entry name" value="AdoMet_MTases"/>
    <property type="match status" value="1"/>
</dbReference>
<protein>
    <recommendedName>
        <fullName evidence="5">Chemotaxis protein methyltransferase</fullName>
        <ecNumber evidence="5">2.1.1.80</ecNumber>
    </recommendedName>
</protein>
<dbReference type="Pfam" id="PF03705">
    <property type="entry name" value="CheR_N"/>
    <property type="match status" value="1"/>
</dbReference>
<dbReference type="RefSeq" id="WP_344848377.1">
    <property type="nucleotide sequence ID" value="NZ_BAABDF010000007.1"/>
</dbReference>
<dbReference type="SMART" id="SM00138">
    <property type="entry name" value="MeTrc"/>
    <property type="match status" value="1"/>
</dbReference>
<keyword evidence="2 5" id="KW-0489">Methyltransferase</keyword>
<dbReference type="InterPro" id="IPR036804">
    <property type="entry name" value="CheR_N_sf"/>
</dbReference>
<evidence type="ECO:0000313" key="7">
    <source>
        <dbReference type="EMBL" id="GAA3877600.1"/>
    </source>
</evidence>
<dbReference type="PIRSF" id="PIRSF000410">
    <property type="entry name" value="CheR"/>
    <property type="match status" value="1"/>
</dbReference>
<evidence type="ECO:0000256" key="1">
    <source>
        <dbReference type="ARBA" id="ARBA00001541"/>
    </source>
</evidence>
<organism evidence="7 8">
    <name type="scientific">Celeribacter arenosi</name>
    <dbReference type="NCBI Taxonomy" id="792649"/>
    <lineage>
        <taxon>Bacteria</taxon>
        <taxon>Pseudomonadati</taxon>
        <taxon>Pseudomonadota</taxon>
        <taxon>Alphaproteobacteria</taxon>
        <taxon>Rhodobacterales</taxon>
        <taxon>Roseobacteraceae</taxon>
        <taxon>Celeribacter</taxon>
    </lineage>
</organism>
<dbReference type="SUPFAM" id="SSF53335">
    <property type="entry name" value="S-adenosyl-L-methionine-dependent methyltransferases"/>
    <property type="match status" value="1"/>
</dbReference>
<evidence type="ECO:0000259" key="6">
    <source>
        <dbReference type="PROSITE" id="PS50123"/>
    </source>
</evidence>
<dbReference type="InterPro" id="IPR022641">
    <property type="entry name" value="CheR_N"/>
</dbReference>
<evidence type="ECO:0000256" key="5">
    <source>
        <dbReference type="PIRNR" id="PIRNR000410"/>
    </source>
</evidence>
<evidence type="ECO:0000313" key="8">
    <source>
        <dbReference type="Proteomes" id="UP001399917"/>
    </source>
</evidence>
<proteinExistence type="predicted"/>
<dbReference type="PRINTS" id="PR00996">
    <property type="entry name" value="CHERMTFRASE"/>
</dbReference>
<gene>
    <name evidence="7" type="primary">cheR</name>
    <name evidence="7" type="ORF">GCM10022404_29210</name>
</gene>
<dbReference type="InterPro" id="IPR050903">
    <property type="entry name" value="Bact_Chemotaxis_MeTrfase"/>
</dbReference>
<dbReference type="SUPFAM" id="SSF47757">
    <property type="entry name" value="Chemotaxis receptor methyltransferase CheR, N-terminal domain"/>
    <property type="match status" value="1"/>
</dbReference>
<dbReference type="Gene3D" id="3.40.50.150">
    <property type="entry name" value="Vaccinia Virus protein VP39"/>
    <property type="match status" value="1"/>
</dbReference>
<dbReference type="Proteomes" id="UP001399917">
    <property type="component" value="Unassembled WGS sequence"/>
</dbReference>
<accession>A0ABP7KHY7</accession>
<reference evidence="8" key="1">
    <citation type="journal article" date="2019" name="Int. J. Syst. Evol. Microbiol.">
        <title>The Global Catalogue of Microorganisms (GCM) 10K type strain sequencing project: providing services to taxonomists for standard genome sequencing and annotation.</title>
        <authorList>
            <consortium name="The Broad Institute Genomics Platform"/>
            <consortium name="The Broad Institute Genome Sequencing Center for Infectious Disease"/>
            <person name="Wu L."/>
            <person name="Ma J."/>
        </authorList>
    </citation>
    <scope>NUCLEOTIDE SEQUENCE [LARGE SCALE GENOMIC DNA]</scope>
    <source>
        <strain evidence="8">JCM 17190</strain>
    </source>
</reference>
<dbReference type="PROSITE" id="PS50123">
    <property type="entry name" value="CHER"/>
    <property type="match status" value="1"/>
</dbReference>
<sequence length="307" mass="34694">MNALAQTPLTGAIESDISDRAFARIARIAEREAGLQLSKSKVSMIKSRLTRRLRALRITTFDAYLDYLENAEVGEEMSAFISALTTNVSHFFREEHHFKFLTEVILPKIRPRLESNGRLRIWSAGCSNGQEAYSIAITLLKFDPSLANKDVRILATDIDPEVLETARRGAYTGTLISGLDESTKDKFFDRSMDCGVETLTAHANLKNLIRFNKLNLHGNWPMKQSFDVIFCRNVIIYFDAAAQSKLFDRFAHALEPNGWMMLGHSERLSSDKSDVFTSCGITTYQVGKSRESVTQNDTQDRGLKTWH</sequence>
<comment type="caution">
    <text evidence="7">The sequence shown here is derived from an EMBL/GenBank/DDBJ whole genome shotgun (WGS) entry which is preliminary data.</text>
</comment>
<comment type="catalytic activity">
    <reaction evidence="1 5">
        <text>L-glutamyl-[protein] + S-adenosyl-L-methionine = [protein]-L-glutamate 5-O-methyl ester + S-adenosyl-L-homocysteine</text>
        <dbReference type="Rhea" id="RHEA:24452"/>
        <dbReference type="Rhea" id="RHEA-COMP:10208"/>
        <dbReference type="Rhea" id="RHEA-COMP:10311"/>
        <dbReference type="ChEBI" id="CHEBI:29973"/>
        <dbReference type="ChEBI" id="CHEBI:57856"/>
        <dbReference type="ChEBI" id="CHEBI:59789"/>
        <dbReference type="ChEBI" id="CHEBI:82795"/>
        <dbReference type="EC" id="2.1.1.80"/>
    </reaction>
</comment>
<dbReference type="InterPro" id="IPR029063">
    <property type="entry name" value="SAM-dependent_MTases_sf"/>
</dbReference>
<dbReference type="EC" id="2.1.1.80" evidence="5"/>
<keyword evidence="8" id="KW-1185">Reference proteome</keyword>
<keyword evidence="3 5" id="KW-0808">Transferase</keyword>
<dbReference type="Pfam" id="PF01739">
    <property type="entry name" value="CheR"/>
    <property type="match status" value="1"/>
</dbReference>
<comment type="function">
    <text evidence="5">Methylation of the membrane-bound methyl-accepting chemotaxis proteins (MCP) to form gamma-glutamyl methyl ester residues in MCP.</text>
</comment>
<feature type="domain" description="CheR-type methyltransferase" evidence="6">
    <location>
        <begin position="10"/>
        <end position="289"/>
    </location>
</feature>
<dbReference type="Gene3D" id="1.10.155.10">
    <property type="entry name" value="Chemotaxis receptor methyltransferase CheR, N-terminal domain"/>
    <property type="match status" value="1"/>
</dbReference>
<evidence type="ECO:0000256" key="2">
    <source>
        <dbReference type="ARBA" id="ARBA00022603"/>
    </source>
</evidence>
<dbReference type="InterPro" id="IPR022642">
    <property type="entry name" value="CheR_C"/>
</dbReference>
<dbReference type="EMBL" id="BAABDF010000007">
    <property type="protein sequence ID" value="GAA3877600.1"/>
    <property type="molecule type" value="Genomic_DNA"/>
</dbReference>
<dbReference type="PANTHER" id="PTHR24422:SF19">
    <property type="entry name" value="CHEMOTAXIS PROTEIN METHYLTRANSFERASE"/>
    <property type="match status" value="1"/>
</dbReference>
<dbReference type="InterPro" id="IPR000780">
    <property type="entry name" value="CheR_MeTrfase"/>
</dbReference>
<dbReference type="InterPro" id="IPR026024">
    <property type="entry name" value="Chemotaxis_MeTrfase_CheR"/>
</dbReference>
<evidence type="ECO:0000256" key="3">
    <source>
        <dbReference type="ARBA" id="ARBA00022679"/>
    </source>
</evidence>
<evidence type="ECO:0000256" key="4">
    <source>
        <dbReference type="ARBA" id="ARBA00022691"/>
    </source>
</evidence>
<dbReference type="PANTHER" id="PTHR24422">
    <property type="entry name" value="CHEMOTAXIS PROTEIN METHYLTRANSFERASE"/>
    <property type="match status" value="1"/>
</dbReference>
<name>A0ABP7KHY7_9RHOB</name>